<feature type="domain" description="FHA" evidence="2">
    <location>
        <begin position="33"/>
        <end position="92"/>
    </location>
</feature>
<accession>A0ABR3TGG6</accession>
<feature type="compositionally biased region" description="Polar residues" evidence="1">
    <location>
        <begin position="338"/>
        <end position="353"/>
    </location>
</feature>
<comment type="caution">
    <text evidence="3">The sequence shown here is derived from an EMBL/GenBank/DDBJ whole genome shotgun (WGS) entry which is preliminary data.</text>
</comment>
<gene>
    <name evidence="3" type="ORF">SLS56_000208</name>
</gene>
<dbReference type="InterPro" id="IPR008984">
    <property type="entry name" value="SMAD_FHA_dom_sf"/>
</dbReference>
<dbReference type="InterPro" id="IPR000253">
    <property type="entry name" value="FHA_dom"/>
</dbReference>
<evidence type="ECO:0000256" key="1">
    <source>
        <dbReference type="SAM" id="MobiDB-lite"/>
    </source>
</evidence>
<dbReference type="EMBL" id="JAJVDC020000001">
    <property type="protein sequence ID" value="KAL1638399.1"/>
    <property type="molecule type" value="Genomic_DNA"/>
</dbReference>
<sequence>MSDRKVLEVKLVSLGDGDGISERRVLLAAGQDVIIGRASSNRGVAASADNTKISNPVISKEHAAFTTDAAAATVFIKDLRSMHGTRVDDRELSQGEKCAIFSGSILQFGSPVIRGNATYKPAKYIFSVEPINPTNGFSGPMPTTTAVPTTLDLSDTKKGYGDDSSLYSSDDYDSQEEDFMSNEDADVTMIPDTYPSEQESDASPDESAHSSSDDSADESEGSDDMSVEEYCSTELFYPTTDAQAETSSTAAVRAESFSSSYLDESELLDGRVPSVQPAGPTLGLDMGMTTGEWTDYSEADQSAYLTSTPAAWTSETADSFAFAMEKEEAQQTNKLQFFSGSQGKPRPFSNSINELCEPAPKVDATVPDVDETTENNTTKDTPAPESGKPTSPDDVDTAMTEDTRFFDETLASLELNEGSKAETTRLKRSAAEAELDTEPSSDAVGSIKAAQIATPEQMSNRRIASITQRARDFSIGAVVGGVALFTVLASMGDAA</sequence>
<feature type="region of interest" description="Disordered" evidence="1">
    <location>
        <begin position="338"/>
        <end position="397"/>
    </location>
</feature>
<proteinExistence type="predicted"/>
<feature type="compositionally biased region" description="Polar residues" evidence="1">
    <location>
        <begin position="135"/>
        <end position="153"/>
    </location>
</feature>
<keyword evidence="4" id="KW-1185">Reference proteome</keyword>
<dbReference type="CDD" id="cd00060">
    <property type="entry name" value="FHA"/>
    <property type="match status" value="1"/>
</dbReference>
<feature type="compositionally biased region" description="Basic and acidic residues" evidence="1">
    <location>
        <begin position="417"/>
        <end position="431"/>
    </location>
</feature>
<organism evidence="3 4">
    <name type="scientific">Neofusicoccum ribis</name>
    <dbReference type="NCBI Taxonomy" id="45134"/>
    <lineage>
        <taxon>Eukaryota</taxon>
        <taxon>Fungi</taxon>
        <taxon>Dikarya</taxon>
        <taxon>Ascomycota</taxon>
        <taxon>Pezizomycotina</taxon>
        <taxon>Dothideomycetes</taxon>
        <taxon>Dothideomycetes incertae sedis</taxon>
        <taxon>Botryosphaeriales</taxon>
        <taxon>Botryosphaeriaceae</taxon>
        <taxon>Neofusicoccum</taxon>
    </lineage>
</organism>
<evidence type="ECO:0000313" key="4">
    <source>
        <dbReference type="Proteomes" id="UP001521116"/>
    </source>
</evidence>
<dbReference type="Gene3D" id="2.60.200.20">
    <property type="match status" value="1"/>
</dbReference>
<dbReference type="SUPFAM" id="SSF49879">
    <property type="entry name" value="SMAD/FHA domain"/>
    <property type="match status" value="1"/>
</dbReference>
<feature type="compositionally biased region" description="Acidic residues" evidence="1">
    <location>
        <begin position="170"/>
        <end position="186"/>
    </location>
</feature>
<feature type="region of interest" description="Disordered" evidence="1">
    <location>
        <begin position="416"/>
        <end position="444"/>
    </location>
</feature>
<evidence type="ECO:0000259" key="2">
    <source>
        <dbReference type="PROSITE" id="PS50006"/>
    </source>
</evidence>
<dbReference type="Pfam" id="PF00498">
    <property type="entry name" value="FHA"/>
    <property type="match status" value="1"/>
</dbReference>
<feature type="region of interest" description="Disordered" evidence="1">
    <location>
        <begin position="135"/>
        <end position="226"/>
    </location>
</feature>
<reference evidence="3 4" key="1">
    <citation type="submission" date="2024-02" db="EMBL/GenBank/DDBJ databases">
        <title>De novo assembly and annotation of 12 fungi associated with fruit tree decline syndrome in Ontario, Canada.</title>
        <authorList>
            <person name="Sulman M."/>
            <person name="Ellouze W."/>
            <person name="Ilyukhin E."/>
        </authorList>
    </citation>
    <scope>NUCLEOTIDE SEQUENCE [LARGE SCALE GENOMIC DNA]</scope>
    <source>
        <strain evidence="3 4">M1-105</strain>
    </source>
</reference>
<dbReference type="PROSITE" id="PS50006">
    <property type="entry name" value="FHA_DOMAIN"/>
    <property type="match status" value="1"/>
</dbReference>
<feature type="compositionally biased region" description="Acidic residues" evidence="1">
    <location>
        <begin position="214"/>
        <end position="226"/>
    </location>
</feature>
<name>A0ABR3TGG6_9PEZI</name>
<dbReference type="Proteomes" id="UP001521116">
    <property type="component" value="Unassembled WGS sequence"/>
</dbReference>
<protein>
    <recommendedName>
        <fullName evidence="2">FHA domain-containing protein</fullName>
    </recommendedName>
</protein>
<dbReference type="SMART" id="SM00240">
    <property type="entry name" value="FHA"/>
    <property type="match status" value="1"/>
</dbReference>
<evidence type="ECO:0000313" key="3">
    <source>
        <dbReference type="EMBL" id="KAL1638399.1"/>
    </source>
</evidence>